<dbReference type="PANTHER" id="PTHR11783">
    <property type="entry name" value="SULFOTRANSFERASE SULT"/>
    <property type="match status" value="1"/>
</dbReference>
<protein>
    <submittedName>
        <fullName evidence="4">Sulfotransferase</fullName>
    </submittedName>
</protein>
<keyword evidence="2 4" id="KW-0808">Transferase</keyword>
<dbReference type="InParanoid" id="D6Z2L8"/>
<evidence type="ECO:0000259" key="3">
    <source>
        <dbReference type="Pfam" id="PF00685"/>
    </source>
</evidence>
<evidence type="ECO:0000256" key="2">
    <source>
        <dbReference type="ARBA" id="ARBA00022679"/>
    </source>
</evidence>
<dbReference type="Gene3D" id="3.40.50.300">
    <property type="entry name" value="P-loop containing nucleotide triphosphate hydrolases"/>
    <property type="match status" value="1"/>
</dbReference>
<evidence type="ECO:0000256" key="1">
    <source>
        <dbReference type="ARBA" id="ARBA00005771"/>
    </source>
</evidence>
<keyword evidence="5" id="KW-1185">Reference proteome</keyword>
<organism evidence="4 5">
    <name type="scientific">Desulfurivibrio alkaliphilus (strain DSM 19089 / UNIQEM U267 / AHT2)</name>
    <dbReference type="NCBI Taxonomy" id="589865"/>
    <lineage>
        <taxon>Bacteria</taxon>
        <taxon>Pseudomonadati</taxon>
        <taxon>Thermodesulfobacteriota</taxon>
        <taxon>Desulfobulbia</taxon>
        <taxon>Desulfobulbales</taxon>
        <taxon>Desulfobulbaceae</taxon>
        <taxon>Desulfurivibrio</taxon>
    </lineage>
</organism>
<dbReference type="OrthoDB" id="9804504at2"/>
<dbReference type="STRING" id="589865.DaAHT2_1095"/>
<dbReference type="AlphaFoldDB" id="D6Z2L8"/>
<dbReference type="eggNOG" id="ENOG502ZUYV">
    <property type="taxonomic scope" value="Bacteria"/>
</dbReference>
<dbReference type="HOGENOM" id="CLU_027239_4_0_7"/>
<feature type="domain" description="Sulfotransferase" evidence="3">
    <location>
        <begin position="28"/>
        <end position="266"/>
    </location>
</feature>
<evidence type="ECO:0000313" key="5">
    <source>
        <dbReference type="Proteomes" id="UP000001508"/>
    </source>
</evidence>
<gene>
    <name evidence="4" type="ordered locus">DaAHT2_1095</name>
</gene>
<comment type="similarity">
    <text evidence="1">Belongs to the sulfotransferase 1 family.</text>
</comment>
<reference evidence="5" key="1">
    <citation type="submission" date="2010-02" db="EMBL/GenBank/DDBJ databases">
        <title>Complete sequence of Desulfurivibrio alkaliphilus AHT2.</title>
        <authorList>
            <consortium name="US DOE Joint Genome Institute"/>
            <person name="Pitluck S."/>
            <person name="Chertkov O."/>
            <person name="Detter J.C."/>
            <person name="Han C."/>
            <person name="Tapia R."/>
            <person name="Larimer F."/>
            <person name="Land M."/>
            <person name="Hauser L."/>
            <person name="Kyrpides N."/>
            <person name="Mikhailova N."/>
            <person name="Sorokin D.Y."/>
            <person name="Muyzer G."/>
            <person name="Woyke T."/>
        </authorList>
    </citation>
    <scope>NUCLEOTIDE SEQUENCE [LARGE SCALE GENOMIC DNA]</scope>
    <source>
        <strain evidence="5">DSM 19089 / UNIQEM U267 / AHT2</strain>
    </source>
</reference>
<dbReference type="SUPFAM" id="SSF52540">
    <property type="entry name" value="P-loop containing nucleoside triphosphate hydrolases"/>
    <property type="match status" value="1"/>
</dbReference>
<sequence>MPPLVRKRGPVRRLIQRCRRRWRRWRADIHLISYPKCGRTWLALLIGKSLALHHGLNVRNPLRLRDFAKPWRRIPYILQHHDGGPEFLLPEELSTDKSAYAGRKVIFMIRDPRDVLVSSYFQKTKRNANYRGTMEEYVHERRGGIESIVAFYNIWARNRYLPADFLLISYEDLHADPAGELRRVLEFIGYGEISEDIIREAVEFCRFDNMRRLEAGNAFGTSALSAREVDDEESYKTRKGKVGGYGDYLNGEGLAYVEKVIGERLDPFYRRYAGAGLAGKAFKGER</sequence>
<dbReference type="RefSeq" id="WP_013163322.1">
    <property type="nucleotide sequence ID" value="NC_014216.1"/>
</dbReference>
<dbReference type="EMBL" id="CP001940">
    <property type="protein sequence ID" value="ADH85793.1"/>
    <property type="molecule type" value="Genomic_DNA"/>
</dbReference>
<dbReference type="GO" id="GO:0008146">
    <property type="term" value="F:sulfotransferase activity"/>
    <property type="evidence" value="ECO:0007669"/>
    <property type="project" value="InterPro"/>
</dbReference>
<dbReference type="InterPro" id="IPR027417">
    <property type="entry name" value="P-loop_NTPase"/>
</dbReference>
<name>D6Z2L8_DESAT</name>
<proteinExistence type="inferred from homology"/>
<evidence type="ECO:0000313" key="4">
    <source>
        <dbReference type="EMBL" id="ADH85793.1"/>
    </source>
</evidence>
<dbReference type="Proteomes" id="UP000001508">
    <property type="component" value="Chromosome"/>
</dbReference>
<dbReference type="Pfam" id="PF00685">
    <property type="entry name" value="Sulfotransfer_1"/>
    <property type="match status" value="1"/>
</dbReference>
<accession>D6Z2L8</accession>
<dbReference type="KEGG" id="dak:DaAHT2_1095"/>
<dbReference type="InterPro" id="IPR000863">
    <property type="entry name" value="Sulfotransferase_dom"/>
</dbReference>